<dbReference type="RefSeq" id="WP_078790103.1">
    <property type="nucleotide sequence ID" value="NZ_FUWR01000008.1"/>
</dbReference>
<feature type="region of interest" description="Disordered" evidence="1">
    <location>
        <begin position="42"/>
        <end position="71"/>
    </location>
</feature>
<sequence>MRNTDTSYYLTTALQALQAAYRANHDLSVATHLSQAMDALHRMSHQSSKNGRINQQAANDPYEMDEFNSAV</sequence>
<feature type="compositionally biased region" description="Polar residues" evidence="1">
    <location>
        <begin position="45"/>
        <end position="58"/>
    </location>
</feature>
<dbReference type="Proteomes" id="UP000190102">
    <property type="component" value="Unassembled WGS sequence"/>
</dbReference>
<name>A0A1T4P046_9BACT</name>
<accession>A0A1T4P046</accession>
<evidence type="ECO:0000256" key="1">
    <source>
        <dbReference type="SAM" id="MobiDB-lite"/>
    </source>
</evidence>
<dbReference type="OrthoDB" id="5398546at2"/>
<gene>
    <name evidence="2" type="ORF">SAMN02745119_01804</name>
</gene>
<keyword evidence="3" id="KW-1185">Reference proteome</keyword>
<proteinExistence type="predicted"/>
<dbReference type="AlphaFoldDB" id="A0A1T4P046"/>
<evidence type="ECO:0000313" key="2">
    <source>
        <dbReference type="EMBL" id="SJZ84801.1"/>
    </source>
</evidence>
<protein>
    <submittedName>
        <fullName evidence="2">Uncharacterized protein</fullName>
    </submittedName>
</protein>
<reference evidence="3" key="1">
    <citation type="submission" date="2017-02" db="EMBL/GenBank/DDBJ databases">
        <authorList>
            <person name="Varghese N."/>
            <person name="Submissions S."/>
        </authorList>
    </citation>
    <scope>NUCLEOTIDE SEQUENCE [LARGE SCALE GENOMIC DNA]</scope>
    <source>
        <strain evidence="3">ATCC BAA-34</strain>
    </source>
</reference>
<feature type="compositionally biased region" description="Acidic residues" evidence="1">
    <location>
        <begin position="62"/>
        <end position="71"/>
    </location>
</feature>
<dbReference type="EMBL" id="FUWR01000008">
    <property type="protein sequence ID" value="SJZ84801.1"/>
    <property type="molecule type" value="Genomic_DNA"/>
</dbReference>
<evidence type="ECO:0000313" key="3">
    <source>
        <dbReference type="Proteomes" id="UP000190102"/>
    </source>
</evidence>
<organism evidence="2 3">
    <name type="scientific">Trichlorobacter thiogenes</name>
    <dbReference type="NCBI Taxonomy" id="115783"/>
    <lineage>
        <taxon>Bacteria</taxon>
        <taxon>Pseudomonadati</taxon>
        <taxon>Thermodesulfobacteriota</taxon>
        <taxon>Desulfuromonadia</taxon>
        <taxon>Geobacterales</taxon>
        <taxon>Geobacteraceae</taxon>
        <taxon>Trichlorobacter</taxon>
    </lineage>
</organism>